<name>A0A5S6Q6U3_TRIMR</name>
<dbReference type="AlphaFoldDB" id="A0A5S6Q6U3"/>
<sequence length="73" mass="8419">MNNAVLSAEKKQRTVATPAYLTQREMESRECKWYTDHVECPARLKPCDPEEEVSLFHSRKYVKGIASTANMEN</sequence>
<keyword evidence="1" id="KW-1185">Reference proteome</keyword>
<proteinExistence type="predicted"/>
<evidence type="ECO:0000313" key="1">
    <source>
        <dbReference type="Proteomes" id="UP000046395"/>
    </source>
</evidence>
<reference evidence="2" key="1">
    <citation type="submission" date="2019-12" db="UniProtKB">
        <authorList>
            <consortium name="WormBaseParasite"/>
        </authorList>
    </citation>
    <scope>IDENTIFICATION</scope>
</reference>
<organism evidence="1 2">
    <name type="scientific">Trichuris muris</name>
    <name type="common">Mouse whipworm</name>
    <dbReference type="NCBI Taxonomy" id="70415"/>
    <lineage>
        <taxon>Eukaryota</taxon>
        <taxon>Metazoa</taxon>
        <taxon>Ecdysozoa</taxon>
        <taxon>Nematoda</taxon>
        <taxon>Enoplea</taxon>
        <taxon>Dorylaimia</taxon>
        <taxon>Trichinellida</taxon>
        <taxon>Trichuridae</taxon>
        <taxon>Trichuris</taxon>
    </lineage>
</organism>
<accession>A0A5S6Q6U3</accession>
<dbReference type="Proteomes" id="UP000046395">
    <property type="component" value="Unassembled WGS sequence"/>
</dbReference>
<protein>
    <submittedName>
        <fullName evidence="2">Uncharacterized protein</fullName>
    </submittedName>
</protein>
<evidence type="ECO:0000313" key="2">
    <source>
        <dbReference type="WBParaSite" id="TMUE_1000002919.1"/>
    </source>
</evidence>
<dbReference type="WBParaSite" id="TMUE_1000002919.1">
    <property type="protein sequence ID" value="TMUE_1000002919.1"/>
    <property type="gene ID" value="WBGene00295902"/>
</dbReference>